<dbReference type="Proteomes" id="UP000238153">
    <property type="component" value="Unassembled WGS sequence"/>
</dbReference>
<reference evidence="1 2" key="1">
    <citation type="submission" date="2017-11" db="EMBL/GenBank/DDBJ databases">
        <authorList>
            <person name="Founou R.C."/>
            <person name="Founou L."/>
            <person name="Allam M."/>
            <person name="Ismail A."/>
            <person name="Essack S.Y."/>
        </authorList>
    </citation>
    <scope>NUCLEOTIDE SEQUENCE [LARGE SCALE GENOMIC DNA]</scope>
    <source>
        <strain evidence="1 2">G811N2B1</strain>
    </source>
</reference>
<dbReference type="RefSeq" id="WP_104411240.1">
    <property type="nucleotide sequence ID" value="NZ_PGWX01000285.1"/>
</dbReference>
<organism evidence="1 2">
    <name type="scientific">Staphylococcus haemolyticus</name>
    <dbReference type="NCBI Taxonomy" id="1283"/>
    <lineage>
        <taxon>Bacteria</taxon>
        <taxon>Bacillati</taxon>
        <taxon>Bacillota</taxon>
        <taxon>Bacilli</taxon>
        <taxon>Bacillales</taxon>
        <taxon>Staphylococcaceae</taxon>
        <taxon>Staphylococcus</taxon>
    </lineage>
</organism>
<accession>A0A7Z1SCK8</accession>
<name>A0A7Z1SCK8_STAHA</name>
<proteinExistence type="predicted"/>
<evidence type="ECO:0000313" key="1">
    <source>
        <dbReference type="EMBL" id="PPJ74962.1"/>
    </source>
</evidence>
<dbReference type="EMBL" id="PGWX01000285">
    <property type="protein sequence ID" value="PPJ74962.1"/>
    <property type="molecule type" value="Genomic_DNA"/>
</dbReference>
<gene>
    <name evidence="1" type="ORF">CV019_06940</name>
</gene>
<evidence type="ECO:0000313" key="2">
    <source>
        <dbReference type="Proteomes" id="UP000238153"/>
    </source>
</evidence>
<protein>
    <submittedName>
        <fullName evidence="1">Uncharacterized protein</fullName>
    </submittedName>
</protein>
<comment type="caution">
    <text evidence="1">The sequence shown here is derived from an EMBL/GenBank/DDBJ whole genome shotgun (WGS) entry which is preliminary data.</text>
</comment>
<sequence length="209" mass="24396">MHNLNRPNRDLKVIVPNEKRYSQLAYKLEEQKNIVIKGGYVYKFKKNNSYSNQILCLTNSDQVLYLEQLAQSNPQYDFHIAALTTMSNKLLTLNKYSNIHLYPNVIKKKIIELYEECDIYLDINKGKEILDSVRAAFDYNLLILAEKEITHNADVTAPNNIITSNNGKEFSSILKEIYNNKEKFKNRLIYQHKHAGAMSPSEFKKIFKK</sequence>
<dbReference type="AlphaFoldDB" id="A0A7Z1SCK8"/>